<sequence length="326" mass="37207">MASTVNFSGQIPQRTICFKARSGLMPGSIPFKRSSDLVQKFMKAERWGICFRKQTWNKQFNYQRLNLVMSSAADDGNIPLNHISAASMIKKFYTCINEKRLEEIDKYISDNCCFEDCSFYSPIQGKKEVMHFYQQLTTGMVQNVKFSIEHVCEDDEFTVGVNWHLEWKRTHIPFTRGCSFYECSAEGDRIVIKKVRVVTESPIKPGGLAMILLKNVTAIFDNFPNFAEWFLKSPHLIVQFLMKIYTRLLAPFVNPLMGGYARIWSFTARVFALALSMLLCLCTEIVTVASWVNHHRHHRGSNTSLTTSGQPDVNGDGSCHAGKNKK</sequence>
<dbReference type="Pfam" id="PF12680">
    <property type="entry name" value="SnoaL_2"/>
    <property type="match status" value="1"/>
</dbReference>
<dbReference type="SUPFAM" id="SSF54427">
    <property type="entry name" value="NTF2-like"/>
    <property type="match status" value="1"/>
</dbReference>
<proteinExistence type="predicted"/>
<reference evidence="5" key="1">
    <citation type="journal article" date="2010" name="Nat. Biotechnol.">
        <title>Draft genome sequence of the oilseed species Ricinus communis.</title>
        <authorList>
            <person name="Chan A.P."/>
            <person name="Crabtree J."/>
            <person name="Zhao Q."/>
            <person name="Lorenzi H."/>
            <person name="Orvis J."/>
            <person name="Puiu D."/>
            <person name="Melake-Berhan A."/>
            <person name="Jones K.M."/>
            <person name="Redman J."/>
            <person name="Chen G."/>
            <person name="Cahoon E.B."/>
            <person name="Gedil M."/>
            <person name="Stanke M."/>
            <person name="Haas B.J."/>
            <person name="Wortman J.R."/>
            <person name="Fraser-Liggett C.M."/>
            <person name="Ravel J."/>
            <person name="Rabinowicz P.D."/>
        </authorList>
    </citation>
    <scope>NUCLEOTIDE SEQUENCE [LARGE SCALE GENOMIC DNA]</scope>
    <source>
        <strain evidence="5">cv. Hale</strain>
    </source>
</reference>
<feature type="transmembrane region" description="Helical" evidence="2">
    <location>
        <begin position="270"/>
        <end position="292"/>
    </location>
</feature>
<dbReference type="AlphaFoldDB" id="B9RCG2"/>
<evidence type="ECO:0000313" key="5">
    <source>
        <dbReference type="Proteomes" id="UP000008311"/>
    </source>
</evidence>
<dbReference type="InterPro" id="IPR037401">
    <property type="entry name" value="SnoaL-like"/>
</dbReference>
<dbReference type="eggNOG" id="ENOG502RXQE">
    <property type="taxonomic scope" value="Eukaryota"/>
</dbReference>
<dbReference type="PANTHER" id="PTHR33698:SF1">
    <property type="entry name" value="NUCLEAR TRANSPORT FACTOR 2 (NTF2) FAMILY PROTEIN"/>
    <property type="match status" value="1"/>
</dbReference>
<protein>
    <recommendedName>
        <fullName evidence="3">SnoaL-like domain-containing protein</fullName>
    </recommendedName>
</protein>
<evidence type="ECO:0000313" key="4">
    <source>
        <dbReference type="EMBL" id="EEF51233.1"/>
    </source>
</evidence>
<evidence type="ECO:0000256" key="2">
    <source>
        <dbReference type="SAM" id="Phobius"/>
    </source>
</evidence>
<gene>
    <name evidence="4" type="ORF">RCOM_1688040</name>
</gene>
<feature type="domain" description="SnoaL-like" evidence="3">
    <location>
        <begin position="90"/>
        <end position="191"/>
    </location>
</feature>
<feature type="compositionally biased region" description="Polar residues" evidence="1">
    <location>
        <begin position="301"/>
        <end position="311"/>
    </location>
</feature>
<dbReference type="InParanoid" id="B9RCG2"/>
<dbReference type="Gene3D" id="3.10.450.50">
    <property type="match status" value="1"/>
</dbReference>
<evidence type="ECO:0000256" key="1">
    <source>
        <dbReference type="SAM" id="MobiDB-lite"/>
    </source>
</evidence>
<dbReference type="PANTHER" id="PTHR33698">
    <property type="entry name" value="NUCLEAR TRANSPORT FACTOR 2 (NTF2)-LIKE PROTEIN"/>
    <property type="match status" value="1"/>
</dbReference>
<dbReference type="Proteomes" id="UP000008311">
    <property type="component" value="Unassembled WGS sequence"/>
</dbReference>
<evidence type="ECO:0000259" key="3">
    <source>
        <dbReference type="Pfam" id="PF12680"/>
    </source>
</evidence>
<dbReference type="InterPro" id="IPR032710">
    <property type="entry name" value="NTF2-like_dom_sf"/>
</dbReference>
<keyword evidence="5" id="KW-1185">Reference proteome</keyword>
<organism evidence="4 5">
    <name type="scientific">Ricinus communis</name>
    <name type="common">Castor bean</name>
    <dbReference type="NCBI Taxonomy" id="3988"/>
    <lineage>
        <taxon>Eukaryota</taxon>
        <taxon>Viridiplantae</taxon>
        <taxon>Streptophyta</taxon>
        <taxon>Embryophyta</taxon>
        <taxon>Tracheophyta</taxon>
        <taxon>Spermatophyta</taxon>
        <taxon>Magnoliopsida</taxon>
        <taxon>eudicotyledons</taxon>
        <taxon>Gunneridae</taxon>
        <taxon>Pentapetalae</taxon>
        <taxon>rosids</taxon>
        <taxon>fabids</taxon>
        <taxon>Malpighiales</taxon>
        <taxon>Euphorbiaceae</taxon>
        <taxon>Acalyphoideae</taxon>
        <taxon>Acalypheae</taxon>
        <taxon>Ricinus</taxon>
    </lineage>
</organism>
<keyword evidence="2" id="KW-0812">Transmembrane</keyword>
<keyword evidence="2" id="KW-1133">Transmembrane helix</keyword>
<accession>B9RCG2</accession>
<dbReference type="EMBL" id="EQ973774">
    <property type="protein sequence ID" value="EEF51233.1"/>
    <property type="molecule type" value="Genomic_DNA"/>
</dbReference>
<keyword evidence="2" id="KW-0472">Membrane</keyword>
<name>B9RCG2_RICCO</name>
<feature type="region of interest" description="Disordered" evidence="1">
    <location>
        <begin position="298"/>
        <end position="326"/>
    </location>
</feature>